<dbReference type="GO" id="GO:0016020">
    <property type="term" value="C:membrane"/>
    <property type="evidence" value="ECO:0007669"/>
    <property type="project" value="UniProtKB-SubCell"/>
</dbReference>
<evidence type="ECO:0000256" key="7">
    <source>
        <dbReference type="ARBA" id="ARBA00023136"/>
    </source>
</evidence>
<keyword evidence="6" id="KW-0496">Mitochondrion</keyword>
<dbReference type="GO" id="GO:0005739">
    <property type="term" value="C:mitochondrion"/>
    <property type="evidence" value="ECO:0007669"/>
    <property type="project" value="UniProtKB-SubCell"/>
</dbReference>
<keyword evidence="10" id="KW-1185">Reference proteome</keyword>
<accession>A0A0C3BJN1</accession>
<evidence type="ECO:0000259" key="8">
    <source>
        <dbReference type="Pfam" id="PF05057"/>
    </source>
</evidence>
<reference evidence="10" key="2">
    <citation type="submission" date="2015-01" db="EMBL/GenBank/DDBJ databases">
        <title>Evolutionary Origins and Diversification of the Mycorrhizal Mutualists.</title>
        <authorList>
            <consortium name="DOE Joint Genome Institute"/>
            <consortium name="Mycorrhizal Genomics Consortium"/>
            <person name="Kohler A."/>
            <person name="Kuo A."/>
            <person name="Nagy L.G."/>
            <person name="Floudas D."/>
            <person name="Copeland A."/>
            <person name="Barry K.W."/>
            <person name="Cichocki N."/>
            <person name="Veneault-Fourrey C."/>
            <person name="LaButti K."/>
            <person name="Lindquist E.A."/>
            <person name="Lipzen A."/>
            <person name="Lundell T."/>
            <person name="Morin E."/>
            <person name="Murat C."/>
            <person name="Riley R."/>
            <person name="Ohm R."/>
            <person name="Sun H."/>
            <person name="Tunlid A."/>
            <person name="Henrissat B."/>
            <person name="Grigoriev I.V."/>
            <person name="Hibbett D.S."/>
            <person name="Martin F."/>
        </authorList>
    </citation>
    <scope>NUCLEOTIDE SEQUENCE [LARGE SCALE GENOMIC DNA]</scope>
    <source>
        <strain evidence="10">F 1598</strain>
    </source>
</reference>
<sequence length="502" mass="56834">MSATTVDPHPSSDDGLACLASPVDPQLDVVFVHGLDGSRCKSWTNANKKVWPEWLGEMVPTARIWTYGYNSAVWKKPSKDTLKVQCTTFLTNCRSKGIGDSDQVKVVFVGHSLGGILIKSSLIYASNIESNWNPLNQRAISVVFLGTPHRGSEWANRLYLSQLGASIFWRPSNWVALIRKRNPELFTVAETFNSIWGQRSVLTIIETKRVHILGKIVRPEDAVTNCAGEEVVETPFDHKRIAKADSKEEIVSQAIADHLSNLISMDERANVLPKPSQKISNMLRIFYMHLQKELEDEHYGWKKDDEHFETDPPDATEKASRFRSGTFYFVFPGYEGTTVTLKFPGSRSYAEVEWTIDSRHSLYHPGSHTGRLVLPSDFPMRRPQIIWDSPILSAFVRKGRVGVNYEWQRQPFYRVLHGLAAVVIFGPELKITTDPNAPQRNYRCSAHSERSPILLDGNSTDVDKERILCFTSFFSHYRNATRDCAESHQRLPTTQWPTAGPG</sequence>
<dbReference type="Pfam" id="PF05057">
    <property type="entry name" value="DUF676"/>
    <property type="match status" value="1"/>
</dbReference>
<feature type="domain" description="DUF676" evidence="8">
    <location>
        <begin position="29"/>
        <end position="158"/>
    </location>
</feature>
<evidence type="ECO:0000256" key="5">
    <source>
        <dbReference type="ARBA" id="ARBA00022824"/>
    </source>
</evidence>
<dbReference type="InterPro" id="IPR052374">
    <property type="entry name" value="SERAC1"/>
</dbReference>
<dbReference type="HOGENOM" id="CLU_543029_0_0_1"/>
<comment type="subcellular location">
    <subcellularLocation>
        <location evidence="2">Endoplasmic reticulum</location>
    </subcellularLocation>
    <subcellularLocation>
        <location evidence="3">Membrane</location>
    </subcellularLocation>
    <subcellularLocation>
        <location evidence="1">Mitochondrion</location>
    </subcellularLocation>
</comment>
<dbReference type="EMBL" id="KN832981">
    <property type="protein sequence ID" value="KIM86563.1"/>
    <property type="molecule type" value="Genomic_DNA"/>
</dbReference>
<name>A0A0C3BJN1_PILCF</name>
<evidence type="ECO:0000256" key="4">
    <source>
        <dbReference type="ARBA" id="ARBA00007920"/>
    </source>
</evidence>
<evidence type="ECO:0000256" key="6">
    <source>
        <dbReference type="ARBA" id="ARBA00023128"/>
    </source>
</evidence>
<dbReference type="Gene3D" id="3.40.50.1820">
    <property type="entry name" value="alpha/beta hydrolase"/>
    <property type="match status" value="1"/>
</dbReference>
<dbReference type="InterPro" id="IPR016135">
    <property type="entry name" value="UBQ-conjugating_enzyme/RWD"/>
</dbReference>
<proteinExistence type="inferred from homology"/>
<dbReference type="InterPro" id="IPR029058">
    <property type="entry name" value="AB_hydrolase_fold"/>
</dbReference>
<dbReference type="PANTHER" id="PTHR48182:SF2">
    <property type="entry name" value="PROTEIN SERAC1"/>
    <property type="match status" value="1"/>
</dbReference>
<dbReference type="InterPro" id="IPR007751">
    <property type="entry name" value="DUF676_lipase-like"/>
</dbReference>
<dbReference type="Proteomes" id="UP000054166">
    <property type="component" value="Unassembled WGS sequence"/>
</dbReference>
<dbReference type="OrthoDB" id="3246270at2759"/>
<keyword evidence="7" id="KW-0472">Membrane</keyword>
<gene>
    <name evidence="9" type="ORF">PILCRDRAFT_86307</name>
</gene>
<evidence type="ECO:0000256" key="3">
    <source>
        <dbReference type="ARBA" id="ARBA00004370"/>
    </source>
</evidence>
<keyword evidence="5" id="KW-0256">Endoplasmic reticulum</keyword>
<dbReference type="AlphaFoldDB" id="A0A0C3BJN1"/>
<evidence type="ECO:0000313" key="10">
    <source>
        <dbReference type="Proteomes" id="UP000054166"/>
    </source>
</evidence>
<dbReference type="PANTHER" id="PTHR48182">
    <property type="entry name" value="PROTEIN SERAC1"/>
    <property type="match status" value="1"/>
</dbReference>
<comment type="similarity">
    <text evidence="4">Belongs to the putative lipase ROG1 family.</text>
</comment>
<reference evidence="9 10" key="1">
    <citation type="submission" date="2014-04" db="EMBL/GenBank/DDBJ databases">
        <authorList>
            <consortium name="DOE Joint Genome Institute"/>
            <person name="Kuo A."/>
            <person name="Tarkka M."/>
            <person name="Buscot F."/>
            <person name="Kohler A."/>
            <person name="Nagy L.G."/>
            <person name="Floudas D."/>
            <person name="Copeland A."/>
            <person name="Barry K.W."/>
            <person name="Cichocki N."/>
            <person name="Veneault-Fourrey C."/>
            <person name="LaButti K."/>
            <person name="Lindquist E.A."/>
            <person name="Lipzen A."/>
            <person name="Lundell T."/>
            <person name="Morin E."/>
            <person name="Murat C."/>
            <person name="Sun H."/>
            <person name="Tunlid A."/>
            <person name="Henrissat B."/>
            <person name="Grigoriev I.V."/>
            <person name="Hibbett D.S."/>
            <person name="Martin F."/>
            <person name="Nordberg H.P."/>
            <person name="Cantor M.N."/>
            <person name="Hua S.X."/>
        </authorList>
    </citation>
    <scope>NUCLEOTIDE SEQUENCE [LARGE SCALE GENOMIC DNA]</scope>
    <source>
        <strain evidence="9 10">F 1598</strain>
    </source>
</reference>
<dbReference type="SUPFAM" id="SSF53474">
    <property type="entry name" value="alpha/beta-Hydrolases"/>
    <property type="match status" value="1"/>
</dbReference>
<dbReference type="InParanoid" id="A0A0C3BJN1"/>
<evidence type="ECO:0000256" key="1">
    <source>
        <dbReference type="ARBA" id="ARBA00004173"/>
    </source>
</evidence>
<protein>
    <recommendedName>
        <fullName evidence="8">DUF676 domain-containing protein</fullName>
    </recommendedName>
</protein>
<dbReference type="SUPFAM" id="SSF54495">
    <property type="entry name" value="UBC-like"/>
    <property type="match status" value="1"/>
</dbReference>
<dbReference type="GO" id="GO:0005783">
    <property type="term" value="C:endoplasmic reticulum"/>
    <property type="evidence" value="ECO:0007669"/>
    <property type="project" value="UniProtKB-SubCell"/>
</dbReference>
<evidence type="ECO:0000256" key="2">
    <source>
        <dbReference type="ARBA" id="ARBA00004240"/>
    </source>
</evidence>
<organism evidence="9 10">
    <name type="scientific">Piloderma croceum (strain F 1598)</name>
    <dbReference type="NCBI Taxonomy" id="765440"/>
    <lineage>
        <taxon>Eukaryota</taxon>
        <taxon>Fungi</taxon>
        <taxon>Dikarya</taxon>
        <taxon>Basidiomycota</taxon>
        <taxon>Agaricomycotina</taxon>
        <taxon>Agaricomycetes</taxon>
        <taxon>Agaricomycetidae</taxon>
        <taxon>Atheliales</taxon>
        <taxon>Atheliaceae</taxon>
        <taxon>Piloderma</taxon>
    </lineage>
</organism>
<evidence type="ECO:0000313" key="9">
    <source>
        <dbReference type="EMBL" id="KIM86563.1"/>
    </source>
</evidence>